<organism evidence="1 2">
    <name type="scientific">Seminavis robusta</name>
    <dbReference type="NCBI Taxonomy" id="568900"/>
    <lineage>
        <taxon>Eukaryota</taxon>
        <taxon>Sar</taxon>
        <taxon>Stramenopiles</taxon>
        <taxon>Ochrophyta</taxon>
        <taxon>Bacillariophyta</taxon>
        <taxon>Bacillariophyceae</taxon>
        <taxon>Bacillariophycidae</taxon>
        <taxon>Naviculales</taxon>
        <taxon>Naviculaceae</taxon>
        <taxon>Seminavis</taxon>
    </lineage>
</organism>
<evidence type="ECO:0000313" key="1">
    <source>
        <dbReference type="EMBL" id="CAB9526269.1"/>
    </source>
</evidence>
<dbReference type="Proteomes" id="UP001153069">
    <property type="component" value="Unassembled WGS sequence"/>
</dbReference>
<sequence length="445" mass="49395">MLEDERWKARDLEPAKKVLKEYSIRAVGELKRKTHGAAGSKECKMKLSEHVGGYGWGELSAFLQTTNIQPVLSAEQTLHKKILDIAGGQLSEEIAHTGQFSRDAIAVKASDNDERQYDIHIVQGPSGSGKTVYAINRLAFLSKKDDKADLRACAYYSLSDHAASHYIQTTFVDRIGEVLKAALKAGSDEKWQWDPNTVFTLDAVNDLKKGHPIIKLQGCIGAVIQIVIGRYAAFNGIGKLLERQRKALAYAVFHELDQDNGTDNPRFPKFGTLSSLEEGERVKVKRQAQGVMDLHVEVSSAEDVRVSTDFVDDEAKKTKRSVSITPAMSMLLYNLLGVDATIYDNWGGLEVTTALHAVYLETLSNFTTQEKGVCLARLTKAVPPPKATKRIHIPSQADTRTIFINGERRLFAMSSPISEAFRRSTRRMEKNVITTSVRNCRNAVS</sequence>
<dbReference type="AlphaFoldDB" id="A0A9N8EUJ6"/>
<accession>A0A9N8EUJ6</accession>
<gene>
    <name evidence="1" type="ORF">SEMRO_1803_G298590.1</name>
</gene>
<name>A0A9N8EUJ6_9STRA</name>
<dbReference type="EMBL" id="CAICTM010001801">
    <property type="protein sequence ID" value="CAB9526269.1"/>
    <property type="molecule type" value="Genomic_DNA"/>
</dbReference>
<protein>
    <submittedName>
        <fullName evidence="1">Uncharacterized protein</fullName>
    </submittedName>
</protein>
<keyword evidence="2" id="KW-1185">Reference proteome</keyword>
<evidence type="ECO:0000313" key="2">
    <source>
        <dbReference type="Proteomes" id="UP001153069"/>
    </source>
</evidence>
<comment type="caution">
    <text evidence="1">The sequence shown here is derived from an EMBL/GenBank/DDBJ whole genome shotgun (WGS) entry which is preliminary data.</text>
</comment>
<reference evidence="1" key="1">
    <citation type="submission" date="2020-06" db="EMBL/GenBank/DDBJ databases">
        <authorList>
            <consortium name="Plant Systems Biology data submission"/>
        </authorList>
    </citation>
    <scope>NUCLEOTIDE SEQUENCE</scope>
    <source>
        <strain evidence="1">D6</strain>
    </source>
</reference>
<proteinExistence type="predicted"/>